<evidence type="ECO:0000313" key="3">
    <source>
        <dbReference type="Proteomes" id="UP000053690"/>
    </source>
</evidence>
<keyword evidence="3" id="KW-1185">Reference proteome</keyword>
<proteinExistence type="predicted"/>
<gene>
    <name evidence="2" type="ORF">AVO44_07990</name>
</gene>
<accession>A0A0X3TWK7</accession>
<comment type="caution">
    <text evidence="2">The sequence shown here is derived from an EMBL/GenBank/DDBJ whole genome shotgun (WGS) entry which is preliminary data.</text>
</comment>
<name>A0A0X3TWK7_9RHOB</name>
<organism evidence="2 3">
    <name type="scientific">Ruegeria profundi</name>
    <dbReference type="NCBI Taxonomy" id="1685378"/>
    <lineage>
        <taxon>Bacteria</taxon>
        <taxon>Pseudomonadati</taxon>
        <taxon>Pseudomonadota</taxon>
        <taxon>Alphaproteobacteria</taxon>
        <taxon>Rhodobacterales</taxon>
        <taxon>Roseobacteraceae</taxon>
        <taxon>Ruegeria</taxon>
    </lineage>
</organism>
<evidence type="ECO:0000313" key="2">
    <source>
        <dbReference type="EMBL" id="KUJ80095.1"/>
    </source>
</evidence>
<dbReference type="InterPro" id="IPR000587">
    <property type="entry name" value="Creatinase_N"/>
</dbReference>
<dbReference type="SUPFAM" id="SSF53092">
    <property type="entry name" value="Creatinase/prolidase N-terminal domain"/>
    <property type="match status" value="1"/>
</dbReference>
<dbReference type="Gene3D" id="3.40.350.10">
    <property type="entry name" value="Creatinase/prolidase N-terminal domain"/>
    <property type="match status" value="1"/>
</dbReference>
<feature type="domain" description="Creatinase N-terminal" evidence="1">
    <location>
        <begin position="1"/>
        <end position="118"/>
    </location>
</feature>
<dbReference type="Proteomes" id="UP000053690">
    <property type="component" value="Unassembled WGS sequence"/>
</dbReference>
<dbReference type="InterPro" id="IPR029149">
    <property type="entry name" value="Creatin/AminoP/Spt16_N"/>
</dbReference>
<reference evidence="3" key="1">
    <citation type="submission" date="2015-12" db="EMBL/GenBank/DDBJ databases">
        <authorList>
            <person name="Zhang G."/>
            <person name="Stingl U."/>
        </authorList>
    </citation>
    <scope>NUCLEOTIDE SEQUENCE [LARGE SCALE GENOMIC DNA]</scope>
    <source>
        <strain evidence="3">ZGT108</strain>
    </source>
</reference>
<dbReference type="EMBL" id="LQBP01000003">
    <property type="protein sequence ID" value="KUJ80095.1"/>
    <property type="molecule type" value="Genomic_DNA"/>
</dbReference>
<sequence length="125" mass="14189">MAAAGLDVLFVGDPLDMTWLSGYDGWSFCVHQGVLVLYDHDPIWWGRNEDANGARRTVWMPDERIRGYADHYVQSTVCHPMQDLAALIRVCGLETGRIGVELDNYYYTAKAYLSLMAKLLVSRNM</sequence>
<dbReference type="STRING" id="1685378.AVO44_07990"/>
<dbReference type="Pfam" id="PF01321">
    <property type="entry name" value="Creatinase_N"/>
    <property type="match status" value="1"/>
</dbReference>
<evidence type="ECO:0000259" key="1">
    <source>
        <dbReference type="Pfam" id="PF01321"/>
    </source>
</evidence>
<protein>
    <recommendedName>
        <fullName evidence="1">Creatinase N-terminal domain-containing protein</fullName>
    </recommendedName>
</protein>
<dbReference type="AlphaFoldDB" id="A0A0X3TWK7"/>